<evidence type="ECO:0000313" key="2">
    <source>
        <dbReference type="EMBL" id="QLG03572.1"/>
    </source>
</evidence>
<dbReference type="EMBL" id="MT119279">
    <property type="protein sequence ID" value="QLG03572.1"/>
    <property type="molecule type" value="Genomic_DNA"/>
</dbReference>
<evidence type="ECO:0000256" key="1">
    <source>
        <dbReference type="SAM" id="MobiDB-lite"/>
    </source>
</evidence>
<reference evidence="2" key="1">
    <citation type="submission" date="2020-02" db="EMBL/GenBank/DDBJ databases">
        <title>Detection and characterization of clinical Escherichia coli isolate co-producing MCR-1 and NDM-1 in Russia.</title>
        <authorList>
            <person name="Sulian O."/>
            <person name="Ageevets V."/>
            <person name="Lazareva I."/>
            <person name="Popov D."/>
            <person name="Vostrikova T."/>
            <person name="Sukhinin A."/>
            <person name="Sidorenko S."/>
        </authorList>
    </citation>
    <scope>NUCLEOTIDE SEQUENCE</scope>
    <source>
        <strain evidence="2">5571</strain>
        <plasmid evidence="2">pMCR-1_Msc_2</plasmid>
    </source>
</reference>
<keyword evidence="2" id="KW-0614">Plasmid</keyword>
<proteinExistence type="predicted"/>
<sequence>MYYQDLLPENSKLFDGLLIFLSAPADRRGERKYQGAAGPHRPEARRSR</sequence>
<geneLocation type="plasmid" evidence="2">
    <name>pMCR-1_Msc_2</name>
</geneLocation>
<name>A0A7D5G3H7_ECOLX</name>
<organism evidence="2">
    <name type="scientific">Escherichia coli</name>
    <dbReference type="NCBI Taxonomy" id="562"/>
    <lineage>
        <taxon>Bacteria</taxon>
        <taxon>Pseudomonadati</taxon>
        <taxon>Pseudomonadota</taxon>
        <taxon>Gammaproteobacteria</taxon>
        <taxon>Enterobacterales</taxon>
        <taxon>Enterobacteriaceae</taxon>
        <taxon>Escherichia</taxon>
    </lineage>
</organism>
<feature type="region of interest" description="Disordered" evidence="1">
    <location>
        <begin position="28"/>
        <end position="48"/>
    </location>
</feature>
<protein>
    <submittedName>
        <fullName evidence="2">Uncharacterized protein</fullName>
    </submittedName>
</protein>
<accession>A0A7D5G3H7</accession>
<dbReference type="AlphaFoldDB" id="A0A7D5G3H7"/>